<organism evidence="2 3">
    <name type="scientific">Ensete ventricosum</name>
    <name type="common">Abyssinian banana</name>
    <name type="synonym">Musa ensete</name>
    <dbReference type="NCBI Taxonomy" id="4639"/>
    <lineage>
        <taxon>Eukaryota</taxon>
        <taxon>Viridiplantae</taxon>
        <taxon>Streptophyta</taxon>
        <taxon>Embryophyta</taxon>
        <taxon>Tracheophyta</taxon>
        <taxon>Spermatophyta</taxon>
        <taxon>Magnoliopsida</taxon>
        <taxon>Liliopsida</taxon>
        <taxon>Zingiberales</taxon>
        <taxon>Musaceae</taxon>
        <taxon>Ensete</taxon>
    </lineage>
</organism>
<gene>
    <name evidence="2" type="ORF">B296_00029634</name>
</gene>
<sequence length="69" mass="7830">MPLLVLIMAIAIATQRFYVRWLHDITANGSSSSIVAATLTGCGLRQLDTEGYDSQWLRRRTCEHNHTLR</sequence>
<protein>
    <submittedName>
        <fullName evidence="2">Uncharacterized protein</fullName>
    </submittedName>
</protein>
<keyword evidence="1" id="KW-0732">Signal</keyword>
<feature type="chain" id="PRO_5019070877" evidence="1">
    <location>
        <begin position="17"/>
        <end position="69"/>
    </location>
</feature>
<comment type="caution">
    <text evidence="2">The sequence shown here is derived from an EMBL/GenBank/DDBJ whole genome shotgun (WGS) entry which is preliminary data.</text>
</comment>
<evidence type="ECO:0000313" key="2">
    <source>
        <dbReference type="EMBL" id="RRT61709.1"/>
    </source>
</evidence>
<proteinExistence type="predicted"/>
<feature type="signal peptide" evidence="1">
    <location>
        <begin position="1"/>
        <end position="16"/>
    </location>
</feature>
<evidence type="ECO:0000256" key="1">
    <source>
        <dbReference type="SAM" id="SignalP"/>
    </source>
</evidence>
<dbReference type="EMBL" id="AMZH03007281">
    <property type="protein sequence ID" value="RRT61709.1"/>
    <property type="molecule type" value="Genomic_DNA"/>
</dbReference>
<dbReference type="AlphaFoldDB" id="A0A426ZCM2"/>
<reference evidence="2 3" key="1">
    <citation type="journal article" date="2014" name="Agronomy (Basel)">
        <title>A Draft Genome Sequence for Ensete ventricosum, the Drought-Tolerant Tree Against Hunger.</title>
        <authorList>
            <person name="Harrison J."/>
            <person name="Moore K.A."/>
            <person name="Paszkiewicz K."/>
            <person name="Jones T."/>
            <person name="Grant M."/>
            <person name="Ambacheew D."/>
            <person name="Muzemil S."/>
            <person name="Studholme D.J."/>
        </authorList>
    </citation>
    <scope>NUCLEOTIDE SEQUENCE [LARGE SCALE GENOMIC DNA]</scope>
</reference>
<evidence type="ECO:0000313" key="3">
    <source>
        <dbReference type="Proteomes" id="UP000287651"/>
    </source>
</evidence>
<dbReference type="Proteomes" id="UP000287651">
    <property type="component" value="Unassembled WGS sequence"/>
</dbReference>
<name>A0A426ZCM2_ENSVE</name>
<accession>A0A426ZCM2</accession>